<evidence type="ECO:0000313" key="3">
    <source>
        <dbReference type="EMBL" id="CAL1288430.1"/>
    </source>
</evidence>
<dbReference type="Proteomes" id="UP001497382">
    <property type="component" value="Unassembled WGS sequence"/>
</dbReference>
<comment type="caution">
    <text evidence="3">The sequence shown here is derived from an EMBL/GenBank/DDBJ whole genome shotgun (WGS) entry which is preliminary data.</text>
</comment>
<accession>A0AAV2AWN3</accession>
<evidence type="ECO:0000313" key="4">
    <source>
        <dbReference type="Proteomes" id="UP001497382"/>
    </source>
</evidence>
<keyword evidence="1" id="KW-0812">Transmembrane</keyword>
<protein>
    <submittedName>
        <fullName evidence="3">Uncharacterized protein</fullName>
    </submittedName>
</protein>
<dbReference type="AlphaFoldDB" id="A0AAV2AWN3"/>
<keyword evidence="2" id="KW-0732">Signal</keyword>
<evidence type="ECO:0000256" key="1">
    <source>
        <dbReference type="SAM" id="Phobius"/>
    </source>
</evidence>
<sequence>MSIGFIIFLTTLWLSIPASVTYSVEDLMRSILKKIMTCPISKDGYITQKPVAAFSPARYMQLIALVKKDSKELICGRSKPVPFFLNDPRTWNFCAIGLCLSDECTCFRDFSGEKCNKFQGKCWLFYCFLTGCKFELPSLHCACDSSLYGQTVSSGIYFYDHGIERTYRSPPIGFATIYVIEAPVIRETDLGGYEVVGGHHRRAEDSELSFQNNQDDGIFEQKNHVFSLSKSNQKEYFPSNFRLVESPFRKEFSSKNRVYRNHYQHLYPQNLENIDPTERENFMDSINKVENKDFSYQINLYKNMEARPKRFERVRYINPDNKKFQENDNRSPDYRNWQDENSDYAFRKPVVPFSRRNFNTLSEGGYPKRIKKLFRSLEVTGDDNYLQTLKHPDTFDDWEETNPYNRPRPFSRFSRNSINHMGNFDFEEQQFNPGVRPEFSTTRILWSDSEEEEGDEFKFLSESGASILQFNPFLYLYYILLAFIFL</sequence>
<name>A0AAV2AWN3_9ARAC</name>
<reference evidence="3 4" key="1">
    <citation type="submission" date="2024-04" db="EMBL/GenBank/DDBJ databases">
        <authorList>
            <person name="Rising A."/>
            <person name="Reimegard J."/>
            <person name="Sonavane S."/>
            <person name="Akerstrom W."/>
            <person name="Nylinder S."/>
            <person name="Hedman E."/>
            <person name="Kallberg Y."/>
        </authorList>
    </citation>
    <scope>NUCLEOTIDE SEQUENCE [LARGE SCALE GENOMIC DNA]</scope>
</reference>
<evidence type="ECO:0000256" key="2">
    <source>
        <dbReference type="SAM" id="SignalP"/>
    </source>
</evidence>
<dbReference type="EMBL" id="CAXIEN010000232">
    <property type="protein sequence ID" value="CAL1288430.1"/>
    <property type="molecule type" value="Genomic_DNA"/>
</dbReference>
<feature type="signal peptide" evidence="2">
    <location>
        <begin position="1"/>
        <end position="23"/>
    </location>
</feature>
<keyword evidence="4" id="KW-1185">Reference proteome</keyword>
<feature type="transmembrane region" description="Helical" evidence="1">
    <location>
        <begin position="467"/>
        <end position="485"/>
    </location>
</feature>
<feature type="chain" id="PRO_5043640258" evidence="2">
    <location>
        <begin position="24"/>
        <end position="486"/>
    </location>
</feature>
<gene>
    <name evidence="3" type="ORF">LARSCL_LOCUS15345</name>
</gene>
<keyword evidence="1" id="KW-0472">Membrane</keyword>
<keyword evidence="1" id="KW-1133">Transmembrane helix</keyword>
<organism evidence="3 4">
    <name type="scientific">Larinioides sclopetarius</name>
    <dbReference type="NCBI Taxonomy" id="280406"/>
    <lineage>
        <taxon>Eukaryota</taxon>
        <taxon>Metazoa</taxon>
        <taxon>Ecdysozoa</taxon>
        <taxon>Arthropoda</taxon>
        <taxon>Chelicerata</taxon>
        <taxon>Arachnida</taxon>
        <taxon>Araneae</taxon>
        <taxon>Araneomorphae</taxon>
        <taxon>Entelegynae</taxon>
        <taxon>Araneoidea</taxon>
        <taxon>Araneidae</taxon>
        <taxon>Larinioides</taxon>
    </lineage>
</organism>
<proteinExistence type="predicted"/>